<name>A0A0C3DBC1_9AGAM</name>
<gene>
    <name evidence="2" type="ORF">SCLCIDRAFT_438022</name>
</gene>
<reference evidence="3" key="2">
    <citation type="submission" date="2015-01" db="EMBL/GenBank/DDBJ databases">
        <title>Evolutionary Origins and Diversification of the Mycorrhizal Mutualists.</title>
        <authorList>
            <consortium name="DOE Joint Genome Institute"/>
            <consortium name="Mycorrhizal Genomics Consortium"/>
            <person name="Kohler A."/>
            <person name="Kuo A."/>
            <person name="Nagy L.G."/>
            <person name="Floudas D."/>
            <person name="Copeland A."/>
            <person name="Barry K.W."/>
            <person name="Cichocki N."/>
            <person name="Veneault-Fourrey C."/>
            <person name="LaButti K."/>
            <person name="Lindquist E.A."/>
            <person name="Lipzen A."/>
            <person name="Lundell T."/>
            <person name="Morin E."/>
            <person name="Murat C."/>
            <person name="Riley R."/>
            <person name="Ohm R."/>
            <person name="Sun H."/>
            <person name="Tunlid A."/>
            <person name="Henrissat B."/>
            <person name="Grigoriev I.V."/>
            <person name="Hibbett D.S."/>
            <person name="Martin F."/>
        </authorList>
    </citation>
    <scope>NUCLEOTIDE SEQUENCE [LARGE SCALE GENOMIC DNA]</scope>
    <source>
        <strain evidence="3">Foug A</strain>
    </source>
</reference>
<organism evidence="2 3">
    <name type="scientific">Scleroderma citrinum Foug A</name>
    <dbReference type="NCBI Taxonomy" id="1036808"/>
    <lineage>
        <taxon>Eukaryota</taxon>
        <taxon>Fungi</taxon>
        <taxon>Dikarya</taxon>
        <taxon>Basidiomycota</taxon>
        <taxon>Agaricomycotina</taxon>
        <taxon>Agaricomycetes</taxon>
        <taxon>Agaricomycetidae</taxon>
        <taxon>Boletales</taxon>
        <taxon>Sclerodermatineae</taxon>
        <taxon>Sclerodermataceae</taxon>
        <taxon>Scleroderma</taxon>
    </lineage>
</organism>
<evidence type="ECO:0000313" key="2">
    <source>
        <dbReference type="EMBL" id="KIM53416.1"/>
    </source>
</evidence>
<proteinExistence type="predicted"/>
<evidence type="ECO:0000313" key="3">
    <source>
        <dbReference type="Proteomes" id="UP000053989"/>
    </source>
</evidence>
<protein>
    <submittedName>
        <fullName evidence="2">Uncharacterized protein</fullName>
    </submittedName>
</protein>
<keyword evidence="3" id="KW-1185">Reference proteome</keyword>
<sequence>MAPNRRLRKRAGTSGWPKGTRRKATGTLQLLKYFKGISIVLPHTASREARLWAGVAYTADEKSPSEPESRADRFRAIDQYNESTGGGHEDVETKAPDAFQDTGSGCVIARVLEKTCYLCPENARVPRRYRLHQSPLFTRRP</sequence>
<dbReference type="EMBL" id="KN822181">
    <property type="protein sequence ID" value="KIM53416.1"/>
    <property type="molecule type" value="Genomic_DNA"/>
</dbReference>
<feature type="region of interest" description="Disordered" evidence="1">
    <location>
        <begin position="1"/>
        <end position="23"/>
    </location>
</feature>
<dbReference type="HOGENOM" id="CLU_1826443_0_0_1"/>
<feature type="compositionally biased region" description="Basic residues" evidence="1">
    <location>
        <begin position="1"/>
        <end position="11"/>
    </location>
</feature>
<dbReference type="Proteomes" id="UP000053989">
    <property type="component" value="Unassembled WGS sequence"/>
</dbReference>
<dbReference type="InParanoid" id="A0A0C3DBC1"/>
<accession>A0A0C3DBC1</accession>
<evidence type="ECO:0000256" key="1">
    <source>
        <dbReference type="SAM" id="MobiDB-lite"/>
    </source>
</evidence>
<reference evidence="2 3" key="1">
    <citation type="submission" date="2014-04" db="EMBL/GenBank/DDBJ databases">
        <authorList>
            <consortium name="DOE Joint Genome Institute"/>
            <person name="Kuo A."/>
            <person name="Kohler A."/>
            <person name="Nagy L.G."/>
            <person name="Floudas D."/>
            <person name="Copeland A."/>
            <person name="Barry K.W."/>
            <person name="Cichocki N."/>
            <person name="Veneault-Fourrey C."/>
            <person name="LaButti K."/>
            <person name="Lindquist E.A."/>
            <person name="Lipzen A."/>
            <person name="Lundell T."/>
            <person name="Morin E."/>
            <person name="Murat C."/>
            <person name="Sun H."/>
            <person name="Tunlid A."/>
            <person name="Henrissat B."/>
            <person name="Grigoriev I.V."/>
            <person name="Hibbett D.S."/>
            <person name="Martin F."/>
            <person name="Nordberg H.P."/>
            <person name="Cantor M.N."/>
            <person name="Hua S.X."/>
        </authorList>
    </citation>
    <scope>NUCLEOTIDE SEQUENCE [LARGE SCALE GENOMIC DNA]</scope>
    <source>
        <strain evidence="2 3">Foug A</strain>
    </source>
</reference>
<dbReference type="AlphaFoldDB" id="A0A0C3DBC1"/>